<organism evidence="3 4">
    <name type="scientific">Mesocestoides corti</name>
    <name type="common">Flatworm</name>
    <dbReference type="NCBI Taxonomy" id="53468"/>
    <lineage>
        <taxon>Eukaryota</taxon>
        <taxon>Metazoa</taxon>
        <taxon>Spiralia</taxon>
        <taxon>Lophotrochozoa</taxon>
        <taxon>Platyhelminthes</taxon>
        <taxon>Cestoda</taxon>
        <taxon>Eucestoda</taxon>
        <taxon>Cyclophyllidea</taxon>
        <taxon>Mesocestoididae</taxon>
        <taxon>Mesocestoides</taxon>
    </lineage>
</organism>
<sequence length="163" mass="18330">MAEDTHFGFARPLLPAIGEIRTTGSHTVSPNSILVHAPGGTLDLSLYNYQPIPTKGNESTAREENFGSVEDELEADQPPPKKKIFKGPRRSSILERFVALLEDRRIMESSEDARQLEDIKMPRLRNVLNIIFITSGVCFLLAVVVVILYTTFARYANFELRKP</sequence>
<evidence type="ECO:0000313" key="4">
    <source>
        <dbReference type="Proteomes" id="UP000267029"/>
    </source>
</evidence>
<gene>
    <name evidence="3" type="ORF">MCOS_LOCUS8419</name>
</gene>
<reference evidence="3 4" key="1">
    <citation type="submission" date="2018-10" db="EMBL/GenBank/DDBJ databases">
        <authorList>
            <consortium name="Pathogen Informatics"/>
        </authorList>
    </citation>
    <scope>NUCLEOTIDE SEQUENCE [LARGE SCALE GENOMIC DNA]</scope>
</reference>
<evidence type="ECO:0000256" key="2">
    <source>
        <dbReference type="SAM" id="Phobius"/>
    </source>
</evidence>
<evidence type="ECO:0000313" key="3">
    <source>
        <dbReference type="EMBL" id="VDD82416.1"/>
    </source>
</evidence>
<accession>A0A0R3UL81</accession>
<proteinExistence type="predicted"/>
<dbReference type="AlphaFoldDB" id="A0A0R3UL81"/>
<dbReference type="STRING" id="53468.A0A0R3UL81"/>
<name>A0A0R3UL81_MESCO</name>
<keyword evidence="2" id="KW-1133">Transmembrane helix</keyword>
<dbReference type="Proteomes" id="UP000267029">
    <property type="component" value="Unassembled WGS sequence"/>
</dbReference>
<keyword evidence="4" id="KW-1185">Reference proteome</keyword>
<protein>
    <submittedName>
        <fullName evidence="3">Uncharacterized protein</fullName>
    </submittedName>
</protein>
<dbReference type="EMBL" id="UXSR01005508">
    <property type="protein sequence ID" value="VDD82416.1"/>
    <property type="molecule type" value="Genomic_DNA"/>
</dbReference>
<keyword evidence="2" id="KW-0472">Membrane</keyword>
<dbReference type="OrthoDB" id="6256667at2759"/>
<feature type="region of interest" description="Disordered" evidence="1">
    <location>
        <begin position="55"/>
        <end position="85"/>
    </location>
</feature>
<keyword evidence="2" id="KW-0812">Transmembrane</keyword>
<feature type="transmembrane region" description="Helical" evidence="2">
    <location>
        <begin position="127"/>
        <end position="152"/>
    </location>
</feature>
<evidence type="ECO:0000256" key="1">
    <source>
        <dbReference type="SAM" id="MobiDB-lite"/>
    </source>
</evidence>